<dbReference type="RefSeq" id="WP_239497996.1">
    <property type="nucleotide sequence ID" value="NZ_CATZAT010000003.1"/>
</dbReference>
<evidence type="ECO:0000313" key="1">
    <source>
        <dbReference type="EMBL" id="CAJ0788853.1"/>
    </source>
</evidence>
<sequence>MASFRKRGELQWQARIARKGFPPQVKTFNTRAEAESWALEVEAPMKRGTFVDRSEAERTTLCEALERYEREVTVHKKSATQEKGRIKTLKTVPWHRCP</sequence>
<gene>
    <name evidence="1" type="ORF">LMG18096_02169</name>
</gene>
<keyword evidence="2" id="KW-1185">Reference proteome</keyword>
<proteinExistence type="predicted"/>
<dbReference type="AlphaFoldDB" id="A0ABC8QB38"/>
<organism evidence="1 2">
    <name type="scientific">Ralstonia holmesii</name>
    <dbReference type="NCBI Taxonomy" id="3058602"/>
    <lineage>
        <taxon>Bacteria</taxon>
        <taxon>Pseudomonadati</taxon>
        <taxon>Pseudomonadota</taxon>
        <taxon>Betaproteobacteria</taxon>
        <taxon>Burkholderiales</taxon>
        <taxon>Burkholderiaceae</taxon>
        <taxon>Ralstonia</taxon>
    </lineage>
</organism>
<dbReference type="Proteomes" id="UP001189663">
    <property type="component" value="Unassembled WGS sequence"/>
</dbReference>
<reference evidence="1 2" key="1">
    <citation type="submission" date="2023-07" db="EMBL/GenBank/DDBJ databases">
        <authorList>
            <person name="Peeters C."/>
        </authorList>
    </citation>
    <scope>NUCLEOTIDE SEQUENCE [LARGE SCALE GENOMIC DNA]</scope>
    <source>
        <strain evidence="1 2">LMG 18096</strain>
    </source>
</reference>
<dbReference type="EMBL" id="CATZAT010000003">
    <property type="protein sequence ID" value="CAJ0788853.1"/>
    <property type="molecule type" value="Genomic_DNA"/>
</dbReference>
<comment type="caution">
    <text evidence="1">The sequence shown here is derived from an EMBL/GenBank/DDBJ whole genome shotgun (WGS) entry which is preliminary data.</text>
</comment>
<protein>
    <recommendedName>
        <fullName evidence="3">Integrase</fullName>
    </recommendedName>
</protein>
<name>A0ABC8QB38_9RALS</name>
<evidence type="ECO:0000313" key="2">
    <source>
        <dbReference type="Proteomes" id="UP001189663"/>
    </source>
</evidence>
<accession>A0ABC8QB38</accession>
<evidence type="ECO:0008006" key="3">
    <source>
        <dbReference type="Google" id="ProtNLM"/>
    </source>
</evidence>